<feature type="transmembrane region" description="Helical" evidence="1">
    <location>
        <begin position="108"/>
        <end position="127"/>
    </location>
</feature>
<keyword evidence="1" id="KW-0472">Membrane</keyword>
<feature type="transmembrane region" description="Helical" evidence="1">
    <location>
        <begin position="78"/>
        <end position="102"/>
    </location>
</feature>
<dbReference type="Pfam" id="PF22564">
    <property type="entry name" value="HAAS"/>
    <property type="match status" value="1"/>
</dbReference>
<accession>A0A7G9YUP9</accession>
<protein>
    <recommendedName>
        <fullName evidence="3">DUF1700 domain-containing protein</fullName>
    </recommendedName>
</protein>
<name>A0A7G9YUP9_9EURY</name>
<dbReference type="EMBL" id="MT631477">
    <property type="protein sequence ID" value="QNO51733.1"/>
    <property type="molecule type" value="Genomic_DNA"/>
</dbReference>
<evidence type="ECO:0000256" key="1">
    <source>
        <dbReference type="SAM" id="Phobius"/>
    </source>
</evidence>
<feature type="transmembrane region" description="Helical" evidence="1">
    <location>
        <begin position="139"/>
        <end position="161"/>
    </location>
</feature>
<proteinExistence type="predicted"/>
<sequence length="183" mass="20371">MNKKEFMEKLDKALTGIPKDEKGEVIRDYEDHFSIGLEKGRTEEEIAKSLGDPASITKTIEAEYSITQAKREPSINNIFRAIITVTGLGLFNLIFVLVPLIIAVMLLFAAYIVAVVFIAVPFLMLVYPTSVSIPSGDAPIWMVGIGFHIFGDILLVALLYITKGFYKLIVAYLQMNIKVIRGE</sequence>
<keyword evidence="1" id="KW-1133">Transmembrane helix</keyword>
<keyword evidence="1" id="KW-0812">Transmembrane</keyword>
<reference evidence="2" key="1">
    <citation type="submission" date="2020-06" db="EMBL/GenBank/DDBJ databases">
        <title>Unique genomic features of the anaerobic methanotrophic archaea.</title>
        <authorList>
            <person name="Chadwick G.L."/>
            <person name="Skennerton C.T."/>
            <person name="Laso-Perez R."/>
            <person name="Leu A.O."/>
            <person name="Speth D.R."/>
            <person name="Yu H."/>
            <person name="Morgan-Lang C."/>
            <person name="Hatzenpichler R."/>
            <person name="Goudeau D."/>
            <person name="Malmstrom R."/>
            <person name="Brazelton W.J."/>
            <person name="Woyke T."/>
            <person name="Hallam S.J."/>
            <person name="Tyson G.W."/>
            <person name="Wegener G."/>
            <person name="Boetius A."/>
            <person name="Orphan V."/>
        </authorList>
    </citation>
    <scope>NUCLEOTIDE SEQUENCE</scope>
</reference>
<gene>
    <name evidence="2" type="ORF">LBHPMFOL_00002</name>
</gene>
<organism evidence="2">
    <name type="scientific">Candidatus Methanophagaceae archaeon ANME-1 ERB6</name>
    <dbReference type="NCBI Taxonomy" id="2759912"/>
    <lineage>
        <taxon>Archaea</taxon>
        <taxon>Methanobacteriati</taxon>
        <taxon>Methanobacteriota</taxon>
        <taxon>Stenosarchaea group</taxon>
        <taxon>Methanomicrobia</taxon>
        <taxon>Candidatus Methanophagales</taxon>
        <taxon>Candidatus Methanophagaceae</taxon>
    </lineage>
</organism>
<dbReference type="AlphaFoldDB" id="A0A7G9YUP9"/>
<evidence type="ECO:0008006" key="3">
    <source>
        <dbReference type="Google" id="ProtNLM"/>
    </source>
</evidence>
<evidence type="ECO:0000313" key="2">
    <source>
        <dbReference type="EMBL" id="QNO51733.1"/>
    </source>
</evidence>